<feature type="region of interest" description="Disordered" evidence="1">
    <location>
        <begin position="364"/>
        <end position="387"/>
    </location>
</feature>
<dbReference type="AlphaFoldDB" id="A0A0D2G395"/>
<dbReference type="Proteomes" id="UP000054266">
    <property type="component" value="Unassembled WGS sequence"/>
</dbReference>
<dbReference type="EMBL" id="KN846959">
    <property type="protein sequence ID" value="KIW66519.1"/>
    <property type="molecule type" value="Genomic_DNA"/>
</dbReference>
<feature type="chain" id="PRO_5002242340" description="Gustatory receptor" evidence="3">
    <location>
        <begin position="22"/>
        <end position="387"/>
    </location>
</feature>
<feature type="compositionally biased region" description="Basic and acidic residues" evidence="1">
    <location>
        <begin position="370"/>
        <end position="387"/>
    </location>
</feature>
<organism evidence="4 5">
    <name type="scientific">Phialophora macrospora</name>
    <dbReference type="NCBI Taxonomy" id="1851006"/>
    <lineage>
        <taxon>Eukaryota</taxon>
        <taxon>Fungi</taxon>
        <taxon>Dikarya</taxon>
        <taxon>Ascomycota</taxon>
        <taxon>Pezizomycotina</taxon>
        <taxon>Eurotiomycetes</taxon>
        <taxon>Chaetothyriomycetidae</taxon>
        <taxon>Chaetothyriales</taxon>
        <taxon>Herpotrichiellaceae</taxon>
        <taxon>Phialophora</taxon>
    </lineage>
</organism>
<evidence type="ECO:0008006" key="6">
    <source>
        <dbReference type="Google" id="ProtNLM"/>
    </source>
</evidence>
<evidence type="ECO:0000256" key="1">
    <source>
        <dbReference type="SAM" id="MobiDB-lite"/>
    </source>
</evidence>
<keyword evidence="2" id="KW-1133">Transmembrane helix</keyword>
<gene>
    <name evidence="4" type="ORF">PV04_05847</name>
</gene>
<evidence type="ECO:0000313" key="4">
    <source>
        <dbReference type="EMBL" id="KIW66519.1"/>
    </source>
</evidence>
<proteinExistence type="predicted"/>
<feature type="transmembrane region" description="Helical" evidence="2">
    <location>
        <begin position="267"/>
        <end position="291"/>
    </location>
</feature>
<feature type="transmembrane region" description="Helical" evidence="2">
    <location>
        <begin position="199"/>
        <end position="221"/>
    </location>
</feature>
<accession>A0A0D2G395</accession>
<reference evidence="4 5" key="1">
    <citation type="submission" date="2015-01" db="EMBL/GenBank/DDBJ databases">
        <title>The Genome Sequence of Capronia semiimmersa CBS27337.</title>
        <authorList>
            <consortium name="The Broad Institute Genomics Platform"/>
            <person name="Cuomo C."/>
            <person name="de Hoog S."/>
            <person name="Gorbushina A."/>
            <person name="Stielow B."/>
            <person name="Teixiera M."/>
            <person name="Abouelleil A."/>
            <person name="Chapman S.B."/>
            <person name="Priest M."/>
            <person name="Young S.K."/>
            <person name="Wortman J."/>
            <person name="Nusbaum C."/>
            <person name="Birren B."/>
        </authorList>
    </citation>
    <scope>NUCLEOTIDE SEQUENCE [LARGE SCALE GENOMIC DNA]</scope>
    <source>
        <strain evidence="4 5">CBS 27337</strain>
    </source>
</reference>
<sequence length="387" mass="42617">MASRKGVSLLFVLSLVSGSNAAVHFKSWYGQFREVLAQILQQDCQEEYQIYLTKQAPQDYLSLTVTPVIDCILGHLNETRKSNIAAAAVLLGLLPTTLGGVGSTTVEVGLVALRRPFLAFLLAAGAPAVSPIRTFDYVDTKELLTKKPGTAKILPMGSTANTLISAFEYVMAAAAVVNLAFVSYELCIQTVCSFAPENAFLPALWAFLAIAVHFFGTWSVYLRTRIVLLEPNVNRSWIQQIWRRICAEFTPSAAREVARLEIRDETYAYIFLSWFTSILTVLHIVYGTLVFSSILFISTSDAVTVVARYLSSTLVCRAIVMYELSGLRQVLSQGRSGSHGGPEFIPMQPHAGSSLLDVGRSHSWQSKTSSRTEELHLLRSTERHGEA</sequence>
<feature type="signal peptide" evidence="3">
    <location>
        <begin position="1"/>
        <end position="21"/>
    </location>
</feature>
<keyword evidence="5" id="KW-1185">Reference proteome</keyword>
<keyword evidence="2" id="KW-0812">Transmembrane</keyword>
<keyword evidence="3" id="KW-0732">Signal</keyword>
<name>A0A0D2G395_9EURO</name>
<evidence type="ECO:0000256" key="2">
    <source>
        <dbReference type="SAM" id="Phobius"/>
    </source>
</evidence>
<feature type="transmembrane region" description="Helical" evidence="2">
    <location>
        <begin position="84"/>
        <end position="105"/>
    </location>
</feature>
<keyword evidence="2" id="KW-0472">Membrane</keyword>
<evidence type="ECO:0000313" key="5">
    <source>
        <dbReference type="Proteomes" id="UP000054266"/>
    </source>
</evidence>
<dbReference type="HOGENOM" id="CLU_057711_1_0_1"/>
<protein>
    <recommendedName>
        <fullName evidence="6">Gustatory receptor</fullName>
    </recommendedName>
</protein>
<feature type="transmembrane region" description="Helical" evidence="2">
    <location>
        <begin position="166"/>
        <end position="187"/>
    </location>
</feature>
<evidence type="ECO:0000256" key="3">
    <source>
        <dbReference type="SAM" id="SignalP"/>
    </source>
</evidence>